<dbReference type="STRING" id="1640674.SAMN05216323_103526"/>
<dbReference type="OrthoDB" id="1228719at2"/>
<reference evidence="3 4" key="1">
    <citation type="submission" date="2016-09" db="EMBL/GenBank/DDBJ databases">
        <authorList>
            <person name="Capua I."/>
            <person name="De Benedictis P."/>
            <person name="Joannis T."/>
            <person name="Lombin L.H."/>
            <person name="Cattoli G."/>
        </authorList>
    </citation>
    <scope>NUCLEOTIDE SEQUENCE [LARGE SCALE GENOMIC DNA]</scope>
    <source>
        <strain evidence="3 4">A7P-90m</strain>
    </source>
</reference>
<keyword evidence="1" id="KW-1133">Transmembrane helix</keyword>
<feature type="chain" id="PRO_5011780859" description="Phage major capsid protein" evidence="2">
    <location>
        <begin position="23"/>
        <end position="351"/>
    </location>
</feature>
<evidence type="ECO:0000256" key="1">
    <source>
        <dbReference type="SAM" id="Phobius"/>
    </source>
</evidence>
<keyword evidence="1" id="KW-0472">Membrane</keyword>
<evidence type="ECO:0000313" key="3">
    <source>
        <dbReference type="EMBL" id="SDC52813.1"/>
    </source>
</evidence>
<sequence length="351" mass="38711">MRKFFFSLVGSLLIIVSAGAAAPMFGVNPIHVMGVGGFLSLFPSGIAGVLPATVFKEVWTKAVKEALSTSEVATFLDGIEDFSQYVSNAGDEAQVIHMVYMGVEPDVLINNTTYPIPVQELGEEDITISLDKYVTKVTPITDDELYALSYDKISTVKNKHAKAMAKNKFKKAIHALSPSGNTAAMPVLLTTGPNDGTGRKRLIWDDLVMLKRKLDDLEVNDLGRRLVLCNDHVNDLLLLDQKFKDQFFNAANGKPFSQLGFDFYSYVANPYYNPTTKVKLSFGAVPAATDRRASVFFSLDRAAKASGWTKMYYSAASTDPQNQRNLVNFRNYYIVMPTREEARGAIISANV</sequence>
<organism evidence="3 4">
    <name type="scientific">Williamwhitmania taraxaci</name>
    <dbReference type="NCBI Taxonomy" id="1640674"/>
    <lineage>
        <taxon>Bacteria</taxon>
        <taxon>Pseudomonadati</taxon>
        <taxon>Bacteroidota</taxon>
        <taxon>Bacteroidia</taxon>
        <taxon>Bacteroidales</taxon>
        <taxon>Williamwhitmaniaceae</taxon>
        <taxon>Williamwhitmania</taxon>
    </lineage>
</organism>
<protein>
    <recommendedName>
        <fullName evidence="5">Phage major capsid protein</fullName>
    </recommendedName>
</protein>
<keyword evidence="2" id="KW-0732">Signal</keyword>
<feature type="transmembrane region" description="Helical" evidence="1">
    <location>
        <begin position="30"/>
        <end position="55"/>
    </location>
</feature>
<dbReference type="AlphaFoldDB" id="A0A1G6MBC6"/>
<feature type="signal peptide" evidence="2">
    <location>
        <begin position="1"/>
        <end position="22"/>
    </location>
</feature>
<keyword evidence="1" id="KW-0812">Transmembrane</keyword>
<proteinExistence type="predicted"/>
<gene>
    <name evidence="3" type="ORF">SAMN05216323_103526</name>
</gene>
<dbReference type="Proteomes" id="UP000199452">
    <property type="component" value="Unassembled WGS sequence"/>
</dbReference>
<evidence type="ECO:0008006" key="5">
    <source>
        <dbReference type="Google" id="ProtNLM"/>
    </source>
</evidence>
<name>A0A1G6MBC6_9BACT</name>
<accession>A0A1G6MBC6</accession>
<evidence type="ECO:0000313" key="4">
    <source>
        <dbReference type="Proteomes" id="UP000199452"/>
    </source>
</evidence>
<evidence type="ECO:0000256" key="2">
    <source>
        <dbReference type="SAM" id="SignalP"/>
    </source>
</evidence>
<dbReference type="RefSeq" id="WP_092438603.1">
    <property type="nucleotide sequence ID" value="NZ_FMYP01000035.1"/>
</dbReference>
<dbReference type="EMBL" id="FMYP01000035">
    <property type="protein sequence ID" value="SDC52813.1"/>
    <property type="molecule type" value="Genomic_DNA"/>
</dbReference>
<keyword evidence="4" id="KW-1185">Reference proteome</keyword>